<feature type="site" description="Crucial to convey clamshell closure to channel opening" evidence="16">
    <location>
        <position position="520"/>
    </location>
</feature>
<evidence type="ECO:0000256" key="13">
    <source>
        <dbReference type="ARBA" id="ARBA00023303"/>
    </source>
</evidence>
<feature type="binding site" evidence="15">
    <location>
        <position position="542"/>
    </location>
    <ligand>
        <name>L-glutamate</name>
        <dbReference type="ChEBI" id="CHEBI:29985"/>
    </ligand>
</feature>
<dbReference type="InParanoid" id="A0A1S3KF06"/>
<keyword evidence="21" id="KW-1185">Reference proteome</keyword>
<feature type="transmembrane region" description="Helical" evidence="18">
    <location>
        <begin position="411"/>
        <end position="430"/>
    </location>
</feature>
<dbReference type="Proteomes" id="UP000085678">
    <property type="component" value="Unplaced"/>
</dbReference>
<dbReference type="InterPro" id="IPR001508">
    <property type="entry name" value="Iono_Glu_rcpt_met"/>
</dbReference>
<evidence type="ECO:0000256" key="11">
    <source>
        <dbReference type="ARBA" id="ARBA00023257"/>
    </source>
</evidence>
<feature type="transmembrane region" description="Helical" evidence="18">
    <location>
        <begin position="685"/>
        <end position="709"/>
    </location>
</feature>
<evidence type="ECO:0000256" key="3">
    <source>
        <dbReference type="ARBA" id="ARBA00022692"/>
    </source>
</evidence>
<dbReference type="InterPro" id="IPR001828">
    <property type="entry name" value="ANF_lig-bd_rcpt"/>
</dbReference>
<evidence type="ECO:0000313" key="22">
    <source>
        <dbReference type="RefSeq" id="XP_013421039.1"/>
    </source>
</evidence>
<organism evidence="21 22">
    <name type="scientific">Lingula anatina</name>
    <name type="common">Brachiopod</name>
    <name type="synonym">Lingula unguis</name>
    <dbReference type="NCBI Taxonomy" id="7574"/>
    <lineage>
        <taxon>Eukaryota</taxon>
        <taxon>Metazoa</taxon>
        <taxon>Spiralia</taxon>
        <taxon>Lophotrochozoa</taxon>
        <taxon>Brachiopoda</taxon>
        <taxon>Linguliformea</taxon>
        <taxon>Lingulata</taxon>
        <taxon>Lingulida</taxon>
        <taxon>Linguloidea</taxon>
        <taxon>Lingulidae</taxon>
        <taxon>Lingula</taxon>
    </lineage>
</organism>
<name>A0A1S3KF06_LINAN</name>
<keyword evidence="4" id="KW-0732">Signal</keyword>
<keyword evidence="2" id="KW-1003">Cell membrane</keyword>
<feature type="site" description="Interaction with the cone snail toxin Con-ikot-ikot" evidence="16">
    <location>
        <position position="547"/>
    </location>
</feature>
<dbReference type="OrthoDB" id="5984008at2759"/>
<keyword evidence="13" id="KW-0407">Ion channel</keyword>
<evidence type="ECO:0000259" key="20">
    <source>
        <dbReference type="SMART" id="SM00918"/>
    </source>
</evidence>
<dbReference type="SMART" id="SM00079">
    <property type="entry name" value="PBPe"/>
    <property type="match status" value="1"/>
</dbReference>
<feature type="domain" description="Ionotropic glutamate receptor C-terminal" evidence="19">
    <location>
        <begin position="272"/>
        <end position="655"/>
    </location>
</feature>
<keyword evidence="3 18" id="KW-0812">Transmembrane</keyword>
<dbReference type="Gene3D" id="1.10.287.70">
    <property type="match status" value="1"/>
</dbReference>
<keyword evidence="7" id="KW-0406">Ion transport</keyword>
<dbReference type="InterPro" id="IPR028082">
    <property type="entry name" value="Peripla_BP_I"/>
</dbReference>
<evidence type="ECO:0000256" key="15">
    <source>
        <dbReference type="PIRSR" id="PIRSR601508-1"/>
    </source>
</evidence>
<dbReference type="Pfam" id="PF01094">
    <property type="entry name" value="ANF_receptor"/>
    <property type="match status" value="1"/>
</dbReference>
<dbReference type="SMART" id="SM00918">
    <property type="entry name" value="Lig_chan-Glu_bd"/>
    <property type="match status" value="1"/>
</dbReference>
<dbReference type="RefSeq" id="XP_013421039.1">
    <property type="nucleotide sequence ID" value="XM_013565585.1"/>
</dbReference>
<evidence type="ECO:0000256" key="10">
    <source>
        <dbReference type="ARBA" id="ARBA00023180"/>
    </source>
</evidence>
<dbReference type="PANTHER" id="PTHR18966">
    <property type="entry name" value="IONOTROPIC GLUTAMATE RECEPTOR"/>
    <property type="match status" value="1"/>
</dbReference>
<evidence type="ECO:0000256" key="8">
    <source>
        <dbReference type="ARBA" id="ARBA00023136"/>
    </source>
</evidence>
<accession>A0A1S3KF06</accession>
<dbReference type="PRINTS" id="PR00177">
    <property type="entry name" value="NMDARECEPTOR"/>
</dbReference>
<keyword evidence="10" id="KW-0325">Glycoprotein</keyword>
<dbReference type="Pfam" id="PF10613">
    <property type="entry name" value="Lig_chan-Glu_bd"/>
    <property type="match status" value="1"/>
</dbReference>
<evidence type="ECO:0000259" key="19">
    <source>
        <dbReference type="SMART" id="SM00079"/>
    </source>
</evidence>
<keyword evidence="1" id="KW-0813">Transport</keyword>
<dbReference type="InterPro" id="IPR019594">
    <property type="entry name" value="Glu/Gly-bd"/>
</dbReference>
<proteinExistence type="predicted"/>
<evidence type="ECO:0000256" key="6">
    <source>
        <dbReference type="ARBA" id="ARBA00023018"/>
    </source>
</evidence>
<dbReference type="Gene3D" id="3.40.50.2300">
    <property type="match status" value="2"/>
</dbReference>
<dbReference type="InterPro" id="IPR015683">
    <property type="entry name" value="Ionotropic_Glu_rcpt"/>
</dbReference>
<evidence type="ECO:0000256" key="14">
    <source>
        <dbReference type="ARBA" id="ARBA00034104"/>
    </source>
</evidence>
<dbReference type="FunFam" id="3.40.190.10:FF:000024">
    <property type="entry name" value="Glutamate receptor, ionotropic, delta 1"/>
    <property type="match status" value="1"/>
</dbReference>
<dbReference type="Gene3D" id="3.40.190.10">
    <property type="entry name" value="Periplasmic binding protein-like II"/>
    <property type="match status" value="1"/>
</dbReference>
<dbReference type="KEGG" id="lak:106181256"/>
<evidence type="ECO:0000256" key="18">
    <source>
        <dbReference type="SAM" id="Phobius"/>
    </source>
</evidence>
<evidence type="ECO:0000256" key="16">
    <source>
        <dbReference type="PIRSR" id="PIRSR601508-2"/>
    </source>
</evidence>
<evidence type="ECO:0000256" key="12">
    <source>
        <dbReference type="ARBA" id="ARBA00023286"/>
    </source>
</evidence>
<feature type="disulfide bond" evidence="17">
    <location>
        <begin position="604"/>
        <end position="663"/>
    </location>
</feature>
<evidence type="ECO:0000256" key="7">
    <source>
        <dbReference type="ARBA" id="ARBA00023065"/>
    </source>
</evidence>
<sequence length="722" mass="81814">MYHVVGAINNAGAYVVIHFKYVTNVTDALAKLAAMDKTGSEKKHNVIIDMSLNDTNTVLKRRFTETPQTKLLYNYLIARLFTNEIDFKAFPAGGMNITGFHMVDYDTDVTVKKYNQVYRRCDLKCGSFDNTCPTSNGAAFAADSLTVFIKAMDLLHKNGSSNFPTNNPYPKNSGGLACAEWPNAPKPWIYGEKLIGALKKVELDGLTGKILFDEDGYRINFTLYLFGTTSQEGPAKLGTWESHPRRLNRPRLNLIHDTKSVGLLNVDPDNKTYIVTTILRDPYMMEKIHPRPDGGNWTGNDRYEGFCKDIIDQLMRDLNMNYELRVVADGSHGSKQKGNVTHPWNGMVWELMTERADMAIGDLTISAEREKVIDFTKPFMNLGISIMIRKTPGSQFDITDMFIFMVPLSKEIWMCIAFAYLGVSVVLFLVSRFSPAEWLINDPMEDDGKKKTCVRNDFGIYNSLWFALAAFMQQGCEICPRSVSGRIVGSVWWFFTLIVISSYTANLAAFLTTSRMISPIGSAEDLAAQTEISYATSREGTSRDFFRESKISTYERMWAYMSSRPHNFPKNNAEGVRRVRDENDKFAFLMESTSIDYHSNREDCTTTRVGDLLNSRSYGIGMPKGFSKKNVVTLQLLTLVESAFVEERRKYWWEEDSSRRGLCKDRQDTNKKGEDTSSSLSISKIAGIFIILLCGMMMGIIISILELFYKTKIDAFRKHVSI</sequence>
<keyword evidence="12" id="KW-1071">Ligand-gated ion channel</keyword>
<dbReference type="FunFam" id="3.40.190.10:FF:000060">
    <property type="entry name" value="Glutamate receptor ionotropic, kainate 1"/>
    <property type="match status" value="1"/>
</dbReference>
<feature type="binding site" evidence="15">
    <location>
        <position position="364"/>
    </location>
    <ligand>
        <name>L-glutamate</name>
        <dbReference type="ChEBI" id="CHEBI:29985"/>
    </ligand>
</feature>
<evidence type="ECO:0000256" key="5">
    <source>
        <dbReference type="ARBA" id="ARBA00022989"/>
    </source>
</evidence>
<evidence type="ECO:0000256" key="9">
    <source>
        <dbReference type="ARBA" id="ARBA00023170"/>
    </source>
</evidence>
<dbReference type="SUPFAM" id="SSF53850">
    <property type="entry name" value="Periplasmic binding protein-like II"/>
    <property type="match status" value="1"/>
</dbReference>
<keyword evidence="17" id="KW-1015">Disulfide bond</keyword>
<comment type="subcellular location">
    <subcellularLocation>
        <location evidence="14">Postsynaptic cell membrane</location>
        <topology evidence="14">Multi-pass membrane protein</topology>
    </subcellularLocation>
</comment>
<feature type="binding site" evidence="15">
    <location>
        <position position="369"/>
    </location>
    <ligand>
        <name>L-glutamate</name>
        <dbReference type="ChEBI" id="CHEBI:29985"/>
    </ligand>
</feature>
<reference evidence="22" key="1">
    <citation type="submission" date="2025-08" db="UniProtKB">
        <authorList>
            <consortium name="RefSeq"/>
        </authorList>
    </citation>
    <scope>IDENTIFICATION</scope>
    <source>
        <tissue evidence="22">Gonads</tissue>
    </source>
</reference>
<gene>
    <name evidence="22" type="primary">LOC106181256</name>
</gene>
<feature type="domain" description="Ionotropic glutamate receptor L-glutamate and glycine-binding" evidence="20">
    <location>
        <begin position="282"/>
        <end position="353"/>
    </location>
</feature>
<dbReference type="GO" id="GO:0038023">
    <property type="term" value="F:signaling receptor activity"/>
    <property type="evidence" value="ECO:0007669"/>
    <property type="project" value="InterPro"/>
</dbReference>
<keyword evidence="8 18" id="KW-0472">Membrane</keyword>
<feature type="binding site" evidence="15">
    <location>
        <position position="591"/>
    </location>
    <ligand>
        <name>L-glutamate</name>
        <dbReference type="ChEBI" id="CHEBI:29985"/>
    </ligand>
</feature>
<dbReference type="STRING" id="7574.A0A1S3KF06"/>
<evidence type="ECO:0000256" key="1">
    <source>
        <dbReference type="ARBA" id="ARBA00022448"/>
    </source>
</evidence>
<keyword evidence="5 18" id="KW-1133">Transmembrane helix</keyword>
<keyword evidence="6" id="KW-0770">Synapse</keyword>
<keyword evidence="9 22" id="KW-0675">Receptor</keyword>
<dbReference type="GeneID" id="106181256"/>
<dbReference type="InterPro" id="IPR001320">
    <property type="entry name" value="Iontro_rcpt_C"/>
</dbReference>
<keyword evidence="11" id="KW-0628">Postsynaptic cell membrane</keyword>
<evidence type="ECO:0000256" key="4">
    <source>
        <dbReference type="ARBA" id="ARBA00022729"/>
    </source>
</evidence>
<protein>
    <submittedName>
        <fullName evidence="22">Glutamate receptor 4</fullName>
    </submittedName>
</protein>
<evidence type="ECO:0000256" key="2">
    <source>
        <dbReference type="ARBA" id="ARBA00022475"/>
    </source>
</evidence>
<dbReference type="FunFam" id="1.10.287.70:FF:000067">
    <property type="entry name" value="glutamate receptor 2 isoform X1"/>
    <property type="match status" value="1"/>
</dbReference>
<dbReference type="GO" id="GO:0045211">
    <property type="term" value="C:postsynaptic membrane"/>
    <property type="evidence" value="ECO:0007669"/>
    <property type="project" value="UniProtKB-SubCell"/>
</dbReference>
<dbReference type="Pfam" id="PF00060">
    <property type="entry name" value="Lig_chan"/>
    <property type="match status" value="1"/>
</dbReference>
<dbReference type="SUPFAM" id="SSF53822">
    <property type="entry name" value="Periplasmic binding protein-like I"/>
    <property type="match status" value="1"/>
</dbReference>
<evidence type="ECO:0000313" key="21">
    <source>
        <dbReference type="Proteomes" id="UP000085678"/>
    </source>
</evidence>
<feature type="transmembrane region" description="Helical" evidence="18">
    <location>
        <begin position="491"/>
        <end position="511"/>
    </location>
</feature>
<evidence type="ECO:0000256" key="17">
    <source>
        <dbReference type="PIRSR" id="PIRSR601508-3"/>
    </source>
</evidence>
<dbReference type="GO" id="GO:0015276">
    <property type="term" value="F:ligand-gated monoatomic ion channel activity"/>
    <property type="evidence" value="ECO:0007669"/>
    <property type="project" value="InterPro"/>
</dbReference>
<dbReference type="AlphaFoldDB" id="A0A1S3KF06"/>